<evidence type="ECO:0000313" key="2">
    <source>
        <dbReference type="EMBL" id="EFH67241.1"/>
    </source>
</evidence>
<feature type="compositionally biased region" description="Polar residues" evidence="1">
    <location>
        <begin position="120"/>
        <end position="135"/>
    </location>
</feature>
<evidence type="ECO:0000256" key="1">
    <source>
        <dbReference type="SAM" id="MobiDB-lite"/>
    </source>
</evidence>
<dbReference type="Gramene" id="Al_scaffold_0001_3295">
    <property type="protein sequence ID" value="Al_scaffold_0001_3295"/>
    <property type="gene ID" value="Al_scaffold_0001_3295"/>
</dbReference>
<feature type="compositionally biased region" description="Basic and acidic residues" evidence="1">
    <location>
        <begin position="109"/>
        <end position="119"/>
    </location>
</feature>
<feature type="compositionally biased region" description="Basic residues" evidence="1">
    <location>
        <begin position="85"/>
        <end position="95"/>
    </location>
</feature>
<dbReference type="EMBL" id="GL348713">
    <property type="protein sequence ID" value="EFH67241.1"/>
    <property type="molecule type" value="Genomic_DNA"/>
</dbReference>
<dbReference type="Proteomes" id="UP000008694">
    <property type="component" value="Unassembled WGS sequence"/>
</dbReference>
<accession>D7KHI9</accession>
<dbReference type="AlphaFoldDB" id="D7KHI9"/>
<gene>
    <name evidence="2" type="ORF">ARALYDRAFT_680972</name>
</gene>
<evidence type="ECO:0000313" key="3">
    <source>
        <dbReference type="Proteomes" id="UP000008694"/>
    </source>
</evidence>
<organism evidence="3">
    <name type="scientific">Arabidopsis lyrata subsp. lyrata</name>
    <name type="common">Lyre-leaved rock-cress</name>
    <dbReference type="NCBI Taxonomy" id="81972"/>
    <lineage>
        <taxon>Eukaryota</taxon>
        <taxon>Viridiplantae</taxon>
        <taxon>Streptophyta</taxon>
        <taxon>Embryophyta</taxon>
        <taxon>Tracheophyta</taxon>
        <taxon>Spermatophyta</taxon>
        <taxon>Magnoliopsida</taxon>
        <taxon>eudicotyledons</taxon>
        <taxon>Gunneridae</taxon>
        <taxon>Pentapetalae</taxon>
        <taxon>rosids</taxon>
        <taxon>malvids</taxon>
        <taxon>Brassicales</taxon>
        <taxon>Brassicaceae</taxon>
        <taxon>Camelineae</taxon>
        <taxon>Arabidopsis</taxon>
    </lineage>
</organism>
<protein>
    <submittedName>
        <fullName evidence="2">Predicted protein</fullName>
    </submittedName>
</protein>
<proteinExistence type="predicted"/>
<reference evidence="3" key="1">
    <citation type="journal article" date="2011" name="Nat. Genet.">
        <title>The Arabidopsis lyrata genome sequence and the basis of rapid genome size change.</title>
        <authorList>
            <person name="Hu T.T."/>
            <person name="Pattyn P."/>
            <person name="Bakker E.G."/>
            <person name="Cao J."/>
            <person name="Cheng J.-F."/>
            <person name="Clark R.M."/>
            <person name="Fahlgren N."/>
            <person name="Fawcett J.A."/>
            <person name="Grimwood J."/>
            <person name="Gundlach H."/>
            <person name="Haberer G."/>
            <person name="Hollister J.D."/>
            <person name="Ossowski S."/>
            <person name="Ottilar R.P."/>
            <person name="Salamov A.A."/>
            <person name="Schneeberger K."/>
            <person name="Spannagl M."/>
            <person name="Wang X."/>
            <person name="Yang L."/>
            <person name="Nasrallah M.E."/>
            <person name="Bergelson J."/>
            <person name="Carrington J.C."/>
            <person name="Gaut B.S."/>
            <person name="Schmutz J."/>
            <person name="Mayer K.F.X."/>
            <person name="Van de Peer Y."/>
            <person name="Grigoriev I.V."/>
            <person name="Nordborg M."/>
            <person name="Weigel D."/>
            <person name="Guo Y.-L."/>
        </authorList>
    </citation>
    <scope>NUCLEOTIDE SEQUENCE [LARGE SCALE GENOMIC DNA]</scope>
    <source>
        <strain evidence="3">cv. MN47</strain>
    </source>
</reference>
<dbReference type="HOGENOM" id="CLU_1629315_0_0_1"/>
<feature type="compositionally biased region" description="Polar residues" evidence="1">
    <location>
        <begin position="64"/>
        <end position="73"/>
    </location>
</feature>
<feature type="region of interest" description="Disordered" evidence="1">
    <location>
        <begin position="57"/>
        <end position="163"/>
    </location>
</feature>
<keyword evidence="3" id="KW-1185">Reference proteome</keyword>
<name>D7KHI9_ARALL</name>
<sequence length="163" mass="18830">MSIMLTHRYMISNVYAVPFHTKNGIGFHYFSCVSDLHVRVKLVPFFGLKRFRYPQKASFKPSKPSHTVKSSQCKPDPLKPNKPVTRNRIRQARRKTPFERSRSAVPARDPPEDDPRKINQSEAPTHSSPEATNPPETHRCSKKSPTQIRRRKATESMNNYSNK</sequence>